<evidence type="ECO:0000259" key="2">
    <source>
        <dbReference type="Pfam" id="PF13205"/>
    </source>
</evidence>
<proteinExistence type="predicted"/>
<name>A0A382FQF1_9ZZZZ</name>
<feature type="domain" description="SbsA Ig-like" evidence="2">
    <location>
        <begin position="7"/>
        <end position="55"/>
    </location>
</feature>
<accession>A0A382FQF1</accession>
<evidence type="ECO:0000313" key="3">
    <source>
        <dbReference type="EMBL" id="SVB64842.1"/>
    </source>
</evidence>
<dbReference type="InterPro" id="IPR032812">
    <property type="entry name" value="SbsA_Ig"/>
</dbReference>
<dbReference type="SUPFAM" id="SSF55486">
    <property type="entry name" value="Metalloproteases ('zincins'), catalytic domain"/>
    <property type="match status" value="1"/>
</dbReference>
<dbReference type="AlphaFoldDB" id="A0A382FQF1"/>
<evidence type="ECO:0000256" key="1">
    <source>
        <dbReference type="ARBA" id="ARBA00022729"/>
    </source>
</evidence>
<reference evidence="3" key="1">
    <citation type="submission" date="2018-05" db="EMBL/GenBank/DDBJ databases">
        <authorList>
            <person name="Lanie J.A."/>
            <person name="Ng W.-L."/>
            <person name="Kazmierczak K.M."/>
            <person name="Andrzejewski T.M."/>
            <person name="Davidsen T.M."/>
            <person name="Wayne K.J."/>
            <person name="Tettelin H."/>
            <person name="Glass J.I."/>
            <person name="Rusch D."/>
            <person name="Podicherti R."/>
            <person name="Tsui H.-C.T."/>
            <person name="Winkler M.E."/>
        </authorList>
    </citation>
    <scope>NUCLEOTIDE SEQUENCE</scope>
</reference>
<organism evidence="3">
    <name type="scientific">marine metagenome</name>
    <dbReference type="NCBI Taxonomy" id="408172"/>
    <lineage>
        <taxon>unclassified sequences</taxon>
        <taxon>metagenomes</taxon>
        <taxon>ecological metagenomes</taxon>
    </lineage>
</organism>
<protein>
    <recommendedName>
        <fullName evidence="2">SbsA Ig-like domain-containing protein</fullName>
    </recommendedName>
</protein>
<sequence>MSSLPTTSNTNKTFTLSPSDNLSNYTSYKTRVTTAVKDSSGNTLSSQYESSSFTTVNTEISVVVIYPDNIQSWALGGSDKETFIKSAIARTNTIWASQDVGGNMTLAGHKSIDFSSYSSASSAGWKSDLVSALMNHTDTSTHSELQDNLTSIMNEYSADCLIYWRPYGDNNSAVSGASEIGADKNRCLMQLTYWSMGDTITFAHEFGHLQGCRHEYGYESPSPVTFTYVDNQTYTDYYRTIMYTTNTKSVADNTSVSEVWKFSTPSQTINSTVDCSRHVPVSSGGTTHDDYKCSFASEASLGDNSTQNCLSYVKSSISTFPYFR</sequence>
<dbReference type="Pfam" id="PF13582">
    <property type="entry name" value="Reprolysin_3"/>
    <property type="match status" value="1"/>
</dbReference>
<dbReference type="EMBL" id="UINC01051099">
    <property type="protein sequence ID" value="SVB64842.1"/>
    <property type="molecule type" value="Genomic_DNA"/>
</dbReference>
<dbReference type="Pfam" id="PF13205">
    <property type="entry name" value="Big_5"/>
    <property type="match status" value="1"/>
</dbReference>
<gene>
    <name evidence="3" type="ORF">METZ01_LOCUS217696</name>
</gene>
<keyword evidence="1" id="KW-0732">Signal</keyword>